<comment type="caution">
    <text evidence="1">The sequence shown here is derived from an EMBL/GenBank/DDBJ whole genome shotgun (WGS) entry which is preliminary data.</text>
</comment>
<sequence>MKKQTSNEPMVIELNPWVDADTQHCTLYCCRSFSPHEHSTSMFNQVYVGKFQTSTIPDLSSSVQTVQQSKINDTHRFFVQVERCEIDQSCHVDSKTNMNVCVLMNTSTTTVQQLIDHVKKVKQLTHCKHLTQMYFVEHLQQLSKYVYIPVPNDVMLHTVLTHYLWDNSKPTDLAAKPDRWVLGKTPNSLVHIFFYTCDIVCSLEYSFFDGLFVYASFIKKNFFSKEFSFFLFFLD</sequence>
<organism evidence="1 2">
    <name type="scientific">Reticulomyxa filosa</name>
    <dbReference type="NCBI Taxonomy" id="46433"/>
    <lineage>
        <taxon>Eukaryota</taxon>
        <taxon>Sar</taxon>
        <taxon>Rhizaria</taxon>
        <taxon>Retaria</taxon>
        <taxon>Foraminifera</taxon>
        <taxon>Monothalamids</taxon>
        <taxon>Reticulomyxidae</taxon>
        <taxon>Reticulomyxa</taxon>
    </lineage>
</organism>
<dbReference type="EMBL" id="ASPP01005674">
    <property type="protein sequence ID" value="ETO30104.1"/>
    <property type="molecule type" value="Genomic_DNA"/>
</dbReference>
<evidence type="ECO:0000313" key="2">
    <source>
        <dbReference type="Proteomes" id="UP000023152"/>
    </source>
</evidence>
<name>X6NW99_RETFI</name>
<reference evidence="1 2" key="1">
    <citation type="journal article" date="2013" name="Curr. Biol.">
        <title>The Genome of the Foraminiferan Reticulomyxa filosa.</title>
        <authorList>
            <person name="Glockner G."/>
            <person name="Hulsmann N."/>
            <person name="Schleicher M."/>
            <person name="Noegel A.A."/>
            <person name="Eichinger L."/>
            <person name="Gallinger C."/>
            <person name="Pawlowski J."/>
            <person name="Sierra R."/>
            <person name="Euteneuer U."/>
            <person name="Pillet L."/>
            <person name="Moustafa A."/>
            <person name="Platzer M."/>
            <person name="Groth M."/>
            <person name="Szafranski K."/>
            <person name="Schliwa M."/>
        </authorList>
    </citation>
    <scope>NUCLEOTIDE SEQUENCE [LARGE SCALE GENOMIC DNA]</scope>
</reference>
<dbReference type="Proteomes" id="UP000023152">
    <property type="component" value="Unassembled WGS sequence"/>
</dbReference>
<dbReference type="AlphaFoldDB" id="X6NW99"/>
<protein>
    <submittedName>
        <fullName evidence="1">Uncharacterized protein</fullName>
    </submittedName>
</protein>
<accession>X6NW99</accession>
<evidence type="ECO:0000313" key="1">
    <source>
        <dbReference type="EMBL" id="ETO30104.1"/>
    </source>
</evidence>
<keyword evidence="2" id="KW-1185">Reference proteome</keyword>
<gene>
    <name evidence="1" type="ORF">RFI_07020</name>
</gene>
<proteinExistence type="predicted"/>